<organism evidence="1 2">
    <name type="scientific">Leptospira weilii str. Ecochallenge</name>
    <dbReference type="NCBI Taxonomy" id="1049986"/>
    <lineage>
        <taxon>Bacteria</taxon>
        <taxon>Pseudomonadati</taxon>
        <taxon>Spirochaetota</taxon>
        <taxon>Spirochaetia</taxon>
        <taxon>Leptospirales</taxon>
        <taxon>Leptospiraceae</taxon>
        <taxon>Leptospira</taxon>
    </lineage>
</organism>
<dbReference type="EMBL" id="AHMI02000005">
    <property type="protein sequence ID" value="EMY16533.1"/>
    <property type="molecule type" value="Genomic_DNA"/>
</dbReference>
<sequence length="65" mass="7929">MDQIFFNGFARPMRPTSCNCRREIKRHGFRTRSCIFYNPEFSDFRSCKNKNRKERVLVQIRTIPQ</sequence>
<proteinExistence type="predicted"/>
<reference evidence="1 2" key="1">
    <citation type="submission" date="2013-02" db="EMBL/GenBank/DDBJ databases">
        <authorList>
            <person name="Harkins D.M."/>
            <person name="Durkin A.S."/>
            <person name="Brinkac L.M."/>
            <person name="Haft D.H."/>
            <person name="Selengut J.D."/>
            <person name="Sanka R."/>
            <person name="DePew J."/>
            <person name="Purushe J."/>
            <person name="Haake D.A."/>
            <person name="Matsunaga J."/>
            <person name="Vinetz J.M."/>
            <person name="Sutton G.G."/>
            <person name="Nierman W.C."/>
            <person name="Fouts D.E."/>
        </authorList>
    </citation>
    <scope>NUCLEOTIDE SEQUENCE [LARGE SCALE GENOMIC DNA]</scope>
    <source>
        <strain evidence="1 2">Ecochallenge</strain>
    </source>
</reference>
<dbReference type="AlphaFoldDB" id="N1U7P7"/>
<protein>
    <submittedName>
        <fullName evidence="1">Uncharacterized protein</fullName>
    </submittedName>
</protein>
<gene>
    <name evidence="1" type="ORF">LEP1GSC043_2275</name>
</gene>
<comment type="caution">
    <text evidence="1">The sequence shown here is derived from an EMBL/GenBank/DDBJ whole genome shotgun (WGS) entry which is preliminary data.</text>
</comment>
<accession>N1U7P7</accession>
<dbReference type="Proteomes" id="UP000012249">
    <property type="component" value="Unassembled WGS sequence"/>
</dbReference>
<name>N1U7P7_9LEPT</name>
<evidence type="ECO:0000313" key="1">
    <source>
        <dbReference type="EMBL" id="EMY16533.1"/>
    </source>
</evidence>
<evidence type="ECO:0000313" key="2">
    <source>
        <dbReference type="Proteomes" id="UP000012249"/>
    </source>
</evidence>